<comment type="caution">
    <text evidence="1">The sequence shown here is derived from an EMBL/GenBank/DDBJ whole genome shotgun (WGS) entry which is preliminary data.</text>
</comment>
<keyword evidence="2" id="KW-1185">Reference proteome</keyword>
<gene>
    <name evidence="1" type="ORF">F4821DRAFT_39486</name>
</gene>
<protein>
    <submittedName>
        <fullName evidence="1">Salicylate hydroxylase</fullName>
    </submittedName>
</protein>
<reference evidence="1 2" key="1">
    <citation type="journal article" date="2022" name="New Phytol.">
        <title>Ecological generalism drives hyperdiversity of secondary metabolite gene clusters in xylarialean endophytes.</title>
        <authorList>
            <person name="Franco M.E.E."/>
            <person name="Wisecaver J.H."/>
            <person name="Arnold A.E."/>
            <person name="Ju Y.M."/>
            <person name="Slot J.C."/>
            <person name="Ahrendt S."/>
            <person name="Moore L.P."/>
            <person name="Eastman K.E."/>
            <person name="Scott K."/>
            <person name="Konkel Z."/>
            <person name="Mondo S.J."/>
            <person name="Kuo A."/>
            <person name="Hayes R.D."/>
            <person name="Haridas S."/>
            <person name="Andreopoulos B."/>
            <person name="Riley R."/>
            <person name="LaButti K."/>
            <person name="Pangilinan J."/>
            <person name="Lipzen A."/>
            <person name="Amirebrahimi M."/>
            <person name="Yan J."/>
            <person name="Adam C."/>
            <person name="Keymanesh K."/>
            <person name="Ng V."/>
            <person name="Louie K."/>
            <person name="Northen T."/>
            <person name="Drula E."/>
            <person name="Henrissat B."/>
            <person name="Hsieh H.M."/>
            <person name="Youens-Clark K."/>
            <person name="Lutzoni F."/>
            <person name="Miadlikowska J."/>
            <person name="Eastwood D.C."/>
            <person name="Hamelin R.C."/>
            <person name="Grigoriev I.V."/>
            <person name="U'Ren J.M."/>
        </authorList>
    </citation>
    <scope>NUCLEOTIDE SEQUENCE [LARGE SCALE GENOMIC DNA]</scope>
    <source>
        <strain evidence="1 2">ER1909</strain>
    </source>
</reference>
<evidence type="ECO:0000313" key="1">
    <source>
        <dbReference type="EMBL" id="KAI6081038.1"/>
    </source>
</evidence>
<proteinExistence type="predicted"/>
<sequence>MASSRSRDRRSSLEVAIVGGGIIGVMTALGLLHRGIKVVVYERASSWREIGAGFAFTAVARECMQRLDPGILEILSRISQKTDSEASTSYWNGFHPRTKQDAEDESQSLLFQMPGNKLAFWGCVRSHFLLEMAALLPDGVARFGKRLISYDDDNENDKVVLHFGDGSTAEAHAVIGCDGIHSTTRKVLLGANHPATCTSYTHTVAYRTMVPINAGIAALGKSKAMSACMHCGPNVNIMSYPVMNGTLLNVAVFAHEPLEFPDTETMTTPATRGELEQVMIGWGPHMVDIAKLFPENMVKWGIFDMYQDPAPTYARGRVCIAGDAAHASSPFQGVGACIGVEDALVLCHVLDAVQARNDGELSSQQGQTAAAISQALQAYSQERIERSQWVVRSSREIGRMYQWRYGPTGRDAKRSNLKLERASQKIWDYDVAGMITRVTTAAV</sequence>
<evidence type="ECO:0000313" key="2">
    <source>
        <dbReference type="Proteomes" id="UP001497680"/>
    </source>
</evidence>
<dbReference type="Proteomes" id="UP001497680">
    <property type="component" value="Unassembled WGS sequence"/>
</dbReference>
<organism evidence="1 2">
    <name type="scientific">Hypoxylon rubiginosum</name>
    <dbReference type="NCBI Taxonomy" id="110542"/>
    <lineage>
        <taxon>Eukaryota</taxon>
        <taxon>Fungi</taxon>
        <taxon>Dikarya</taxon>
        <taxon>Ascomycota</taxon>
        <taxon>Pezizomycotina</taxon>
        <taxon>Sordariomycetes</taxon>
        <taxon>Xylariomycetidae</taxon>
        <taxon>Xylariales</taxon>
        <taxon>Hypoxylaceae</taxon>
        <taxon>Hypoxylon</taxon>
    </lineage>
</organism>
<accession>A0ACC0CL16</accession>
<dbReference type="EMBL" id="MU394410">
    <property type="protein sequence ID" value="KAI6081038.1"/>
    <property type="molecule type" value="Genomic_DNA"/>
</dbReference>
<name>A0ACC0CL16_9PEZI</name>